<dbReference type="PANTHER" id="PTHR30055:SF234">
    <property type="entry name" value="HTH-TYPE TRANSCRIPTIONAL REGULATOR BETI"/>
    <property type="match status" value="1"/>
</dbReference>
<evidence type="ECO:0000256" key="2">
    <source>
        <dbReference type="ARBA" id="ARBA00023125"/>
    </source>
</evidence>
<dbReference type="GO" id="GO:0003700">
    <property type="term" value="F:DNA-binding transcription factor activity"/>
    <property type="evidence" value="ECO:0007669"/>
    <property type="project" value="TreeGrafter"/>
</dbReference>
<dbReference type="InterPro" id="IPR001647">
    <property type="entry name" value="HTH_TetR"/>
</dbReference>
<proteinExistence type="predicted"/>
<accession>A0A917SYQ3</accession>
<reference evidence="7" key="1">
    <citation type="journal article" date="2014" name="Int. J. Syst. Evol. Microbiol.">
        <title>Complete genome sequence of Corynebacterium casei LMG S-19264T (=DSM 44701T), isolated from a smear-ripened cheese.</title>
        <authorList>
            <consortium name="US DOE Joint Genome Institute (JGI-PGF)"/>
            <person name="Walter F."/>
            <person name="Albersmeier A."/>
            <person name="Kalinowski J."/>
            <person name="Ruckert C."/>
        </authorList>
    </citation>
    <scope>NUCLEOTIDE SEQUENCE</scope>
    <source>
        <strain evidence="7">CGMCC 4.7308</strain>
    </source>
</reference>
<evidence type="ECO:0000259" key="6">
    <source>
        <dbReference type="PROSITE" id="PS50977"/>
    </source>
</evidence>
<feature type="region of interest" description="Disordered" evidence="5">
    <location>
        <begin position="1"/>
        <end position="38"/>
    </location>
</feature>
<dbReference type="InterPro" id="IPR009057">
    <property type="entry name" value="Homeodomain-like_sf"/>
</dbReference>
<evidence type="ECO:0000256" key="1">
    <source>
        <dbReference type="ARBA" id="ARBA00023015"/>
    </source>
</evidence>
<feature type="compositionally biased region" description="Low complexity" evidence="5">
    <location>
        <begin position="23"/>
        <end position="34"/>
    </location>
</feature>
<feature type="DNA-binding region" description="H-T-H motif" evidence="4">
    <location>
        <begin position="61"/>
        <end position="80"/>
    </location>
</feature>
<keyword evidence="1" id="KW-0805">Transcription regulation</keyword>
<protein>
    <submittedName>
        <fullName evidence="7">TetR family transcriptional regulator</fullName>
    </submittedName>
</protein>
<dbReference type="InterPro" id="IPR050109">
    <property type="entry name" value="HTH-type_TetR-like_transc_reg"/>
</dbReference>
<keyword evidence="3" id="KW-0804">Transcription</keyword>
<evidence type="ECO:0000256" key="4">
    <source>
        <dbReference type="PROSITE-ProRule" id="PRU00335"/>
    </source>
</evidence>
<keyword evidence="2 4" id="KW-0238">DNA-binding</keyword>
<evidence type="ECO:0000313" key="8">
    <source>
        <dbReference type="Proteomes" id="UP000655208"/>
    </source>
</evidence>
<dbReference type="AlphaFoldDB" id="A0A917SYQ3"/>
<evidence type="ECO:0000256" key="5">
    <source>
        <dbReference type="SAM" id="MobiDB-lite"/>
    </source>
</evidence>
<evidence type="ECO:0000313" key="7">
    <source>
        <dbReference type="EMBL" id="GGM04721.1"/>
    </source>
</evidence>
<name>A0A917SYQ3_9ACTN</name>
<dbReference type="EMBL" id="BMNA01000004">
    <property type="protein sequence ID" value="GGM04721.1"/>
    <property type="molecule type" value="Genomic_DNA"/>
</dbReference>
<sequence>MPPTADPDAGHAAGRSGAGRVRGGAARTTGGRAAPMPPEERRAAIVAAAIPLVAQHGPAVTTRQIADAAGVAEGTIFRVFTDKQAVLDEVVRTVTDPAPDLAMLEALDPSRPLRELLTAAADIATGRLRQVWSVLGALRTFESGPPPGAGRRPPSLPLEDPLLVRMCRLLEPHADELRLPPTEVARLLRALVVAGTHPRLAGGHAMETGQIVAVLLDGVRRHGP</sequence>
<dbReference type="PROSITE" id="PS50977">
    <property type="entry name" value="HTH_TETR_2"/>
    <property type="match status" value="1"/>
</dbReference>
<evidence type="ECO:0000256" key="3">
    <source>
        <dbReference type="ARBA" id="ARBA00023163"/>
    </source>
</evidence>
<feature type="domain" description="HTH tetR-type" evidence="6">
    <location>
        <begin position="39"/>
        <end position="98"/>
    </location>
</feature>
<organism evidence="7 8">
    <name type="scientific">Nakamurella endophytica</name>
    <dbReference type="NCBI Taxonomy" id="1748367"/>
    <lineage>
        <taxon>Bacteria</taxon>
        <taxon>Bacillati</taxon>
        <taxon>Actinomycetota</taxon>
        <taxon>Actinomycetes</taxon>
        <taxon>Nakamurellales</taxon>
        <taxon>Nakamurellaceae</taxon>
        <taxon>Nakamurella</taxon>
    </lineage>
</organism>
<dbReference type="Gene3D" id="1.10.357.10">
    <property type="entry name" value="Tetracycline Repressor, domain 2"/>
    <property type="match status" value="1"/>
</dbReference>
<dbReference type="GO" id="GO:0000976">
    <property type="term" value="F:transcription cis-regulatory region binding"/>
    <property type="evidence" value="ECO:0007669"/>
    <property type="project" value="TreeGrafter"/>
</dbReference>
<dbReference type="SUPFAM" id="SSF46689">
    <property type="entry name" value="Homeodomain-like"/>
    <property type="match status" value="1"/>
</dbReference>
<dbReference type="Pfam" id="PF00440">
    <property type="entry name" value="TetR_N"/>
    <property type="match status" value="1"/>
</dbReference>
<dbReference type="Proteomes" id="UP000655208">
    <property type="component" value="Unassembled WGS sequence"/>
</dbReference>
<comment type="caution">
    <text evidence="7">The sequence shown here is derived from an EMBL/GenBank/DDBJ whole genome shotgun (WGS) entry which is preliminary data.</text>
</comment>
<dbReference type="RefSeq" id="WP_188942056.1">
    <property type="nucleotide sequence ID" value="NZ_BMNA01000004.1"/>
</dbReference>
<keyword evidence="8" id="KW-1185">Reference proteome</keyword>
<reference evidence="7" key="2">
    <citation type="submission" date="2020-09" db="EMBL/GenBank/DDBJ databases">
        <authorList>
            <person name="Sun Q."/>
            <person name="Zhou Y."/>
        </authorList>
    </citation>
    <scope>NUCLEOTIDE SEQUENCE</scope>
    <source>
        <strain evidence="7">CGMCC 4.7308</strain>
    </source>
</reference>
<gene>
    <name evidence="7" type="ORF">GCM10011594_26210</name>
</gene>
<dbReference type="PRINTS" id="PR00455">
    <property type="entry name" value="HTHTETR"/>
</dbReference>
<dbReference type="PANTHER" id="PTHR30055">
    <property type="entry name" value="HTH-TYPE TRANSCRIPTIONAL REGULATOR RUTR"/>
    <property type="match status" value="1"/>
</dbReference>